<dbReference type="InterPro" id="IPR011022">
    <property type="entry name" value="Arrestin_C-like"/>
</dbReference>
<dbReference type="PANTHER" id="PTHR36419:SF1">
    <property type="entry name" value="RHO1 GEF LOCALIZING PROTEIN 1"/>
    <property type="match status" value="1"/>
</dbReference>
<dbReference type="PANTHER" id="PTHR36419">
    <property type="entry name" value="ARRESTIN FAMILY PROTEIN 1"/>
    <property type="match status" value="1"/>
</dbReference>
<dbReference type="EMBL" id="QWIJ01000090">
    <property type="protein sequence ID" value="RMX87975.1"/>
    <property type="molecule type" value="Genomic_DNA"/>
</dbReference>
<dbReference type="GO" id="GO:0000917">
    <property type="term" value="P:division septum assembly"/>
    <property type="evidence" value="ECO:0007669"/>
    <property type="project" value="TreeGrafter"/>
</dbReference>
<evidence type="ECO:0000259" key="1">
    <source>
        <dbReference type="Pfam" id="PF02752"/>
    </source>
</evidence>
<dbReference type="Proteomes" id="UP000281245">
    <property type="component" value="Unassembled WGS sequence"/>
</dbReference>
<protein>
    <recommendedName>
        <fullName evidence="1">Arrestin C-terminal-like domain-containing protein</fullName>
    </recommendedName>
</protein>
<evidence type="ECO:0000313" key="3">
    <source>
        <dbReference type="EMBL" id="RMY13012.1"/>
    </source>
</evidence>
<evidence type="ECO:0000313" key="2">
    <source>
        <dbReference type="EMBL" id="RMX87975.1"/>
    </source>
</evidence>
<comment type="caution">
    <text evidence="3">The sequence shown here is derived from an EMBL/GenBank/DDBJ whole genome shotgun (WGS) entry which is preliminary data.</text>
</comment>
<name>A0A3M6ZD31_HORWE</name>
<dbReference type="OrthoDB" id="3830997at2759"/>
<dbReference type="AlphaFoldDB" id="A0A3M6ZD31"/>
<sequence length="444" mass="48972">MAAYVRVSGPPNSNFLVGYPGISATLPRIEGRVEIRPAVGVSAPVNISLVTICLQRRESINPAAESVIRSQLSSARREITDIVGKEMLLFRCSPGKESESVLCMDLPFVIFIPYGRGGEEIARRVPPASLQLEKRSAETFYELVVTVQQGHSEQRKYPFAVPIQRYDTLSTFGMYNRPESAERVTDHLVTLGISLPRWSYGPLDPVSVYIKLSPNPEWISKAKQVTIQSITVGIDEEVIYNHEGDEPKRTVKTLAKHNQAVGVKMPEAGYFTNLGLVFPARELRDGDGVLPRGRKEFPLYSVSGFTTTGTLYKIEYYLTVKVSSSASIGKNIQWRNREQETTASVFHSNRILFKATFTDVSSPQAKLSSARDILLRQPIVVCPFDHAGCKEEMEAIEQAAKDAAHISPDNPMLPAATIIRANDPAGLRALGVGMIGGVRKVLIE</sequence>
<accession>A0A3M6ZD31</accession>
<organism evidence="3 5">
    <name type="scientific">Hortaea werneckii</name>
    <name type="common">Black yeast</name>
    <name type="synonym">Cladosporium werneckii</name>
    <dbReference type="NCBI Taxonomy" id="91943"/>
    <lineage>
        <taxon>Eukaryota</taxon>
        <taxon>Fungi</taxon>
        <taxon>Dikarya</taxon>
        <taxon>Ascomycota</taxon>
        <taxon>Pezizomycotina</taxon>
        <taxon>Dothideomycetes</taxon>
        <taxon>Dothideomycetidae</taxon>
        <taxon>Mycosphaerellales</taxon>
        <taxon>Teratosphaeriaceae</taxon>
        <taxon>Hortaea</taxon>
    </lineage>
</organism>
<dbReference type="GO" id="GO:0000935">
    <property type="term" value="C:division septum"/>
    <property type="evidence" value="ECO:0007669"/>
    <property type="project" value="TreeGrafter"/>
</dbReference>
<evidence type="ECO:0000313" key="5">
    <source>
        <dbReference type="Proteomes" id="UP000282582"/>
    </source>
</evidence>
<proteinExistence type="predicted"/>
<evidence type="ECO:0000313" key="4">
    <source>
        <dbReference type="Proteomes" id="UP000281245"/>
    </source>
</evidence>
<gene>
    <name evidence="3" type="ORF">D0868_02256</name>
    <name evidence="2" type="ORF">D0869_01970</name>
</gene>
<dbReference type="EMBL" id="QWIK01000113">
    <property type="protein sequence ID" value="RMY13012.1"/>
    <property type="molecule type" value="Genomic_DNA"/>
</dbReference>
<reference evidence="4 5" key="1">
    <citation type="journal article" date="2018" name="BMC Genomics">
        <title>Genomic evidence for intraspecific hybridization in a clonal and extremely halotolerant yeast.</title>
        <authorList>
            <person name="Gostincar C."/>
            <person name="Stajich J.E."/>
            <person name="Zupancic J."/>
            <person name="Zalar P."/>
            <person name="Gunde-Cimerman N."/>
        </authorList>
    </citation>
    <scope>NUCLEOTIDE SEQUENCE [LARGE SCALE GENOMIC DNA]</scope>
    <source>
        <strain evidence="3 5">EXF-6654</strain>
        <strain evidence="2 4">EXF-6656</strain>
    </source>
</reference>
<dbReference type="Pfam" id="PF02752">
    <property type="entry name" value="Arrestin_C"/>
    <property type="match status" value="1"/>
</dbReference>
<feature type="domain" description="Arrestin C-terminal-like" evidence="1">
    <location>
        <begin position="187"/>
        <end position="325"/>
    </location>
</feature>
<dbReference type="InterPro" id="IPR053060">
    <property type="entry name" value="Cytokinesis_Signaling_Reg"/>
</dbReference>
<dbReference type="Proteomes" id="UP000282582">
    <property type="component" value="Unassembled WGS sequence"/>
</dbReference>